<dbReference type="InterPro" id="IPR007730">
    <property type="entry name" value="SPOR-like_dom"/>
</dbReference>
<evidence type="ECO:0000256" key="1">
    <source>
        <dbReference type="SAM" id="SignalP"/>
    </source>
</evidence>
<dbReference type="SUPFAM" id="SSF110997">
    <property type="entry name" value="Sporulation related repeat"/>
    <property type="match status" value="1"/>
</dbReference>
<feature type="domain" description="SPOR" evidence="2">
    <location>
        <begin position="72"/>
        <end position="154"/>
    </location>
</feature>
<dbReference type="Pfam" id="PF05036">
    <property type="entry name" value="SPOR"/>
    <property type="match status" value="1"/>
</dbReference>
<feature type="chain" id="PRO_5045473370" description="SPOR domain-containing protein" evidence="1">
    <location>
        <begin position="25"/>
        <end position="154"/>
    </location>
</feature>
<protein>
    <recommendedName>
        <fullName evidence="2">SPOR domain-containing protein</fullName>
    </recommendedName>
</protein>
<comment type="caution">
    <text evidence="3">The sequence shown here is derived from an EMBL/GenBank/DDBJ whole genome shotgun (WGS) entry which is preliminary data.</text>
</comment>
<dbReference type="EMBL" id="BAABGR010000044">
    <property type="protein sequence ID" value="GAA4521197.1"/>
    <property type="molecule type" value="Genomic_DNA"/>
</dbReference>
<dbReference type="InterPro" id="IPR036680">
    <property type="entry name" value="SPOR-like_sf"/>
</dbReference>
<dbReference type="PROSITE" id="PS51724">
    <property type="entry name" value="SPOR"/>
    <property type="match status" value="1"/>
</dbReference>
<keyword evidence="1" id="KW-0732">Signal</keyword>
<feature type="signal peptide" evidence="1">
    <location>
        <begin position="1"/>
        <end position="24"/>
    </location>
</feature>
<reference evidence="4" key="1">
    <citation type="journal article" date="2019" name="Int. J. Syst. Evol. Microbiol.">
        <title>The Global Catalogue of Microorganisms (GCM) 10K type strain sequencing project: providing services to taxonomists for standard genome sequencing and annotation.</title>
        <authorList>
            <consortium name="The Broad Institute Genomics Platform"/>
            <consortium name="The Broad Institute Genome Sequencing Center for Infectious Disease"/>
            <person name="Wu L."/>
            <person name="Ma J."/>
        </authorList>
    </citation>
    <scope>NUCLEOTIDE SEQUENCE [LARGE SCALE GENOMIC DNA]</scope>
    <source>
        <strain evidence="4">JCM 17858</strain>
    </source>
</reference>
<evidence type="ECO:0000313" key="4">
    <source>
        <dbReference type="Proteomes" id="UP001500394"/>
    </source>
</evidence>
<evidence type="ECO:0000313" key="3">
    <source>
        <dbReference type="EMBL" id="GAA4521197.1"/>
    </source>
</evidence>
<evidence type="ECO:0000259" key="2">
    <source>
        <dbReference type="PROSITE" id="PS51724"/>
    </source>
</evidence>
<accession>A0ABP8R8S0</accession>
<dbReference type="Gene3D" id="3.30.70.1070">
    <property type="entry name" value="Sporulation related repeat"/>
    <property type="match status" value="1"/>
</dbReference>
<keyword evidence="4" id="KW-1185">Reference proteome</keyword>
<gene>
    <name evidence="3" type="ORF">GCM10023173_26340</name>
</gene>
<dbReference type="PROSITE" id="PS51257">
    <property type="entry name" value="PROKAR_LIPOPROTEIN"/>
    <property type="match status" value="1"/>
</dbReference>
<name>A0ABP8R8S0_9SPHI</name>
<dbReference type="Proteomes" id="UP001500394">
    <property type="component" value="Unassembled WGS sequence"/>
</dbReference>
<proteinExistence type="predicted"/>
<sequence>MLQKNGLILFWSTLACLISIDVKAQESNAVEVQKDTLITLLQNFRAANEINPTTPRLISLGPKVVDKAKATRVRRKGFRVQIYSGSNRSEAYAVQARFRSQYPDIDTYITYSEPNYRVKVGDFLSRSQANEFMRTIRSQYKSVFVFQEDIWVWE</sequence>
<organism evidence="3 4">
    <name type="scientific">Sphingobacterium thermophilum</name>
    <dbReference type="NCBI Taxonomy" id="768534"/>
    <lineage>
        <taxon>Bacteria</taxon>
        <taxon>Pseudomonadati</taxon>
        <taxon>Bacteroidota</taxon>
        <taxon>Sphingobacteriia</taxon>
        <taxon>Sphingobacteriales</taxon>
        <taxon>Sphingobacteriaceae</taxon>
        <taxon>Sphingobacterium</taxon>
    </lineage>
</organism>
<dbReference type="RefSeq" id="WP_231561076.1">
    <property type="nucleotide sequence ID" value="NZ_BAABGR010000044.1"/>
</dbReference>